<accession>A0ABV9QP13</accession>
<dbReference type="InterPro" id="IPR025311">
    <property type="entry name" value="DUF4166"/>
</dbReference>
<dbReference type="Proteomes" id="UP001595886">
    <property type="component" value="Unassembled WGS sequence"/>
</dbReference>
<gene>
    <name evidence="2" type="ORF">ACFO6Q_01935</name>
</gene>
<protein>
    <submittedName>
        <fullName evidence="2">DUF4166 domain-containing protein</fullName>
    </submittedName>
</protein>
<dbReference type="EMBL" id="JBHSHD010000002">
    <property type="protein sequence ID" value="MFC4819063.1"/>
    <property type="molecule type" value="Genomic_DNA"/>
</dbReference>
<feature type="domain" description="DUF4166" evidence="1">
    <location>
        <begin position="18"/>
        <end position="175"/>
    </location>
</feature>
<evidence type="ECO:0000259" key="1">
    <source>
        <dbReference type="Pfam" id="PF13761"/>
    </source>
</evidence>
<reference evidence="3" key="1">
    <citation type="journal article" date="2019" name="Int. J. Syst. Evol. Microbiol.">
        <title>The Global Catalogue of Microorganisms (GCM) 10K type strain sequencing project: providing services to taxonomists for standard genome sequencing and annotation.</title>
        <authorList>
            <consortium name="The Broad Institute Genomics Platform"/>
            <consortium name="The Broad Institute Genome Sequencing Center for Infectious Disease"/>
            <person name="Wu L."/>
            <person name="Ma J."/>
        </authorList>
    </citation>
    <scope>NUCLEOTIDE SEQUENCE [LARGE SCALE GENOMIC DNA]</scope>
    <source>
        <strain evidence="3">CCUG 30340</strain>
    </source>
</reference>
<evidence type="ECO:0000313" key="2">
    <source>
        <dbReference type="EMBL" id="MFC4819063.1"/>
    </source>
</evidence>
<sequence>MSEAALFPDLLGPRWPSLPPSVRAMHGGRPLVRARGRVDVEGDLRLPARLLRALFRLPAPVSGAAIEVEIRQQAGAETWTRRFPGRVMRSRLRRSRRPGAFEEVIGASRFAFSPHCADGTLRWTACEVRLFGLPLPLRWFDGIAASCGEQEGRYRFAAAARLPWIGLLVAYSGWLEPLDAD</sequence>
<organism evidence="2 3">
    <name type="scientific">Dokdonella ginsengisoli</name>
    <dbReference type="NCBI Taxonomy" id="363846"/>
    <lineage>
        <taxon>Bacteria</taxon>
        <taxon>Pseudomonadati</taxon>
        <taxon>Pseudomonadota</taxon>
        <taxon>Gammaproteobacteria</taxon>
        <taxon>Lysobacterales</taxon>
        <taxon>Rhodanobacteraceae</taxon>
        <taxon>Dokdonella</taxon>
    </lineage>
</organism>
<comment type="caution">
    <text evidence="2">The sequence shown here is derived from an EMBL/GenBank/DDBJ whole genome shotgun (WGS) entry which is preliminary data.</text>
</comment>
<proteinExistence type="predicted"/>
<dbReference type="Pfam" id="PF13761">
    <property type="entry name" value="DUF4166"/>
    <property type="match status" value="1"/>
</dbReference>
<name>A0ABV9QP13_9GAMM</name>
<evidence type="ECO:0000313" key="3">
    <source>
        <dbReference type="Proteomes" id="UP001595886"/>
    </source>
</evidence>
<dbReference type="RefSeq" id="WP_380018802.1">
    <property type="nucleotide sequence ID" value="NZ_JBHSHD010000002.1"/>
</dbReference>
<keyword evidence="3" id="KW-1185">Reference proteome</keyword>